<evidence type="ECO:0000256" key="17">
    <source>
        <dbReference type="PROSITE-ProRule" id="PRU00175"/>
    </source>
</evidence>
<evidence type="ECO:0000256" key="14">
    <source>
        <dbReference type="ARBA" id="ARBA00023204"/>
    </source>
</evidence>
<evidence type="ECO:0000256" key="19">
    <source>
        <dbReference type="RuleBase" id="RU368093"/>
    </source>
</evidence>
<feature type="domain" description="RING-type" evidence="21">
    <location>
        <begin position="38"/>
        <end position="76"/>
    </location>
</feature>
<evidence type="ECO:0000256" key="15">
    <source>
        <dbReference type="ARBA" id="ARBA00023242"/>
    </source>
</evidence>
<protein>
    <recommendedName>
        <fullName evidence="6 19">Postreplication repair E3 ubiquitin-protein ligase RAD18</fullName>
        <ecNumber evidence="5 19">2.3.2.27</ecNumber>
    </recommendedName>
    <alternativeName>
        <fullName evidence="16 19">RING-type E3 ubiquitin transferase RAD18</fullName>
    </alternativeName>
</protein>
<keyword evidence="10 17" id="KW-0863">Zinc-finger</keyword>
<feature type="domain" description="SAP" evidence="22">
    <location>
        <begin position="303"/>
        <end position="337"/>
    </location>
</feature>
<evidence type="ECO:0000313" key="24">
    <source>
        <dbReference type="EMBL" id="CAK7921271.1"/>
    </source>
</evidence>
<evidence type="ECO:0000256" key="20">
    <source>
        <dbReference type="SAM" id="MobiDB-lite"/>
    </source>
</evidence>
<dbReference type="SMART" id="SM00513">
    <property type="entry name" value="SAP"/>
    <property type="match status" value="1"/>
</dbReference>
<name>A0ABP0EPG6_9ASCO</name>
<evidence type="ECO:0000256" key="5">
    <source>
        <dbReference type="ARBA" id="ARBA00012483"/>
    </source>
</evidence>
<evidence type="ECO:0000256" key="2">
    <source>
        <dbReference type="ARBA" id="ARBA00004123"/>
    </source>
</evidence>
<keyword evidence="13 19" id="KW-0238">DNA-binding</keyword>
<evidence type="ECO:0000256" key="11">
    <source>
        <dbReference type="ARBA" id="ARBA00022786"/>
    </source>
</evidence>
<evidence type="ECO:0000256" key="16">
    <source>
        <dbReference type="ARBA" id="ARBA00031783"/>
    </source>
</evidence>
<dbReference type="PANTHER" id="PTHR14134">
    <property type="entry name" value="E3 UBIQUITIN-PROTEIN LIGASE RAD18"/>
    <property type="match status" value="1"/>
</dbReference>
<organism evidence="24 25">
    <name type="scientific">[Candida] anglica</name>
    <dbReference type="NCBI Taxonomy" id="148631"/>
    <lineage>
        <taxon>Eukaryota</taxon>
        <taxon>Fungi</taxon>
        <taxon>Dikarya</taxon>
        <taxon>Ascomycota</taxon>
        <taxon>Saccharomycotina</taxon>
        <taxon>Pichiomycetes</taxon>
        <taxon>Debaryomycetaceae</taxon>
        <taxon>Kurtzmaniella</taxon>
    </lineage>
</organism>
<dbReference type="InterPro" id="IPR001841">
    <property type="entry name" value="Znf_RING"/>
</dbReference>
<dbReference type="Pfam" id="PF13923">
    <property type="entry name" value="zf-C3HC4_2"/>
    <property type="match status" value="1"/>
</dbReference>
<dbReference type="PROSITE" id="PS50800">
    <property type="entry name" value="SAP"/>
    <property type="match status" value="1"/>
</dbReference>
<evidence type="ECO:0000256" key="12">
    <source>
        <dbReference type="ARBA" id="ARBA00022833"/>
    </source>
</evidence>
<sequence>MTFNSNQFSRNLANVTDPTDWNSSRIPELTEFDSLLRCYICKEYLRGPVMTSCNHTFCSHCIREYLVSNSHCPLCDNEQFESNLKRVIQLEEIVLCFSKVRPLLVDALSHAIPDSSTSSPVNVCSGSENVRSEVIEVESSEDEVTGKRQIPSNEAPIPRKKQKSTSNVNGTPSLSSSSNSILASLNSSENAIPTRDQMVECPICTKIMPAEKLQTSHIDNCLERASSPSEPSAFTSSSPSHALQTLGKKKKSGITSFFNSTSIAPSPISKELAKRKLTNNEDYYFKEASKHHSDVKKLQKLDFNSLTTPRLKEKMTALKLPTQGTRAQLELRYNQYYILYNANLDSNHPVSDKILKQRLSQWEHSHSGFVTNSTGSLFDTASNMSMKNITDKNFSVTEWLSCYRGEFARLTRLAKKSAERMKLKNIEILSQSQESEPNPEPEQTSASEPTSAPEPTLQPTPSQPALEPTPSQPTLHTIGMASERLHDDCGTNVNQIH</sequence>
<dbReference type="Gene3D" id="3.30.160.60">
    <property type="entry name" value="Classic Zinc Finger"/>
    <property type="match status" value="1"/>
</dbReference>
<feature type="region of interest" description="Disordered" evidence="20">
    <location>
        <begin position="136"/>
        <end position="182"/>
    </location>
</feature>
<proteinExistence type="inferred from homology"/>
<comment type="similarity">
    <text evidence="4 19">Belongs to the RAD18 family.</text>
</comment>
<dbReference type="InterPro" id="IPR003034">
    <property type="entry name" value="SAP_dom"/>
</dbReference>
<keyword evidence="7 19" id="KW-0808">Transferase</keyword>
<keyword evidence="9 18" id="KW-0227">DNA damage</keyword>
<dbReference type="Proteomes" id="UP001497600">
    <property type="component" value="Chromosome H"/>
</dbReference>
<keyword evidence="8 19" id="KW-0479">Metal-binding</keyword>
<keyword evidence="14 18" id="KW-0234">DNA repair</keyword>
<evidence type="ECO:0000256" key="8">
    <source>
        <dbReference type="ARBA" id="ARBA00022723"/>
    </source>
</evidence>
<dbReference type="PROSITE" id="PS51908">
    <property type="entry name" value="ZF_UBZ4"/>
    <property type="match status" value="1"/>
</dbReference>
<keyword evidence="11 19" id="KW-0833">Ubl conjugation pathway</keyword>
<dbReference type="InterPro" id="IPR006642">
    <property type="entry name" value="Rad18_UBZ4"/>
</dbReference>
<evidence type="ECO:0000256" key="10">
    <source>
        <dbReference type="ARBA" id="ARBA00022771"/>
    </source>
</evidence>
<dbReference type="NCBIfam" id="TIGR00599">
    <property type="entry name" value="rad18"/>
    <property type="match status" value="1"/>
</dbReference>
<comment type="pathway">
    <text evidence="3 19">Protein modification; protein ubiquitination.</text>
</comment>
<evidence type="ECO:0000256" key="6">
    <source>
        <dbReference type="ARBA" id="ARBA00015551"/>
    </source>
</evidence>
<keyword evidence="15 19" id="KW-0539">Nucleus</keyword>
<evidence type="ECO:0000256" key="4">
    <source>
        <dbReference type="ARBA" id="ARBA00009506"/>
    </source>
</evidence>
<dbReference type="SUPFAM" id="SSF57850">
    <property type="entry name" value="RING/U-box"/>
    <property type="match status" value="1"/>
</dbReference>
<dbReference type="PROSITE" id="PS50089">
    <property type="entry name" value="ZF_RING_2"/>
    <property type="match status" value="1"/>
</dbReference>
<evidence type="ECO:0000256" key="1">
    <source>
        <dbReference type="ARBA" id="ARBA00000900"/>
    </source>
</evidence>
<evidence type="ECO:0000259" key="23">
    <source>
        <dbReference type="PROSITE" id="PS51908"/>
    </source>
</evidence>
<evidence type="ECO:0000256" key="3">
    <source>
        <dbReference type="ARBA" id="ARBA00004906"/>
    </source>
</evidence>
<accession>A0ABP0EPG6</accession>
<feature type="compositionally biased region" description="Low complexity" evidence="20">
    <location>
        <begin position="225"/>
        <end position="242"/>
    </location>
</feature>
<comment type="subcellular location">
    <subcellularLocation>
        <location evidence="2 19">Nucleus</location>
    </subcellularLocation>
</comment>
<comment type="function">
    <text evidence="19">E3 RING-finger protein, member of the UBC2/RAD6 epistasis group. Associates to the E2 ubiquitin conjugating enzyme UBC2/RAD6 to form the UBC2-RAD18 ubiquitin ligase complex involved in postreplicative repair (PRR) of damaged DNA.</text>
</comment>
<keyword evidence="12 19" id="KW-0862">Zinc</keyword>
<feature type="domain" description="UBZ4-type" evidence="23">
    <location>
        <begin position="198"/>
        <end position="226"/>
    </location>
</feature>
<comment type="catalytic activity">
    <reaction evidence="1 19">
        <text>S-ubiquitinyl-[E2 ubiquitin-conjugating enzyme]-L-cysteine + [acceptor protein]-L-lysine = [E2 ubiquitin-conjugating enzyme]-L-cysteine + N(6)-ubiquitinyl-[acceptor protein]-L-lysine.</text>
        <dbReference type="EC" id="2.3.2.27"/>
    </reaction>
</comment>
<dbReference type="PANTHER" id="PTHR14134:SF2">
    <property type="entry name" value="E3 UBIQUITIN-PROTEIN LIGASE RAD18"/>
    <property type="match status" value="1"/>
</dbReference>
<feature type="compositionally biased region" description="Low complexity" evidence="20">
    <location>
        <begin position="166"/>
        <end position="182"/>
    </location>
</feature>
<evidence type="ECO:0000313" key="25">
    <source>
        <dbReference type="Proteomes" id="UP001497600"/>
    </source>
</evidence>
<dbReference type="InterPro" id="IPR004580">
    <property type="entry name" value="Rad18_fungi"/>
</dbReference>
<dbReference type="InterPro" id="IPR013083">
    <property type="entry name" value="Znf_RING/FYVE/PHD"/>
</dbReference>
<dbReference type="EC" id="2.3.2.27" evidence="5 19"/>
<feature type="region of interest" description="Disordered" evidence="20">
    <location>
        <begin position="429"/>
        <end position="497"/>
    </location>
</feature>
<reference evidence="24 25" key="1">
    <citation type="submission" date="2024-01" db="EMBL/GenBank/DDBJ databases">
        <authorList>
            <consortium name="Genoscope - CEA"/>
            <person name="William W."/>
        </authorList>
    </citation>
    <scope>NUCLEOTIDE SEQUENCE [LARGE SCALE GENOMIC DNA]</scope>
    <source>
        <strain evidence="24 25">29B2s-10</strain>
    </source>
</reference>
<dbReference type="InterPro" id="IPR039577">
    <property type="entry name" value="Rad18"/>
</dbReference>
<evidence type="ECO:0000256" key="9">
    <source>
        <dbReference type="ARBA" id="ARBA00022763"/>
    </source>
</evidence>
<dbReference type="InterPro" id="IPR017907">
    <property type="entry name" value="Znf_RING_CS"/>
</dbReference>
<dbReference type="Gene3D" id="3.30.40.10">
    <property type="entry name" value="Zinc/RING finger domain, C3HC4 (zinc finger)"/>
    <property type="match status" value="1"/>
</dbReference>
<dbReference type="Pfam" id="PF02037">
    <property type="entry name" value="SAP"/>
    <property type="match status" value="1"/>
</dbReference>
<keyword evidence="25" id="KW-1185">Reference proteome</keyword>
<feature type="region of interest" description="Disordered" evidence="20">
    <location>
        <begin position="223"/>
        <end position="246"/>
    </location>
</feature>
<evidence type="ECO:0000256" key="7">
    <source>
        <dbReference type="ARBA" id="ARBA00022679"/>
    </source>
</evidence>
<evidence type="ECO:0000256" key="13">
    <source>
        <dbReference type="ARBA" id="ARBA00023125"/>
    </source>
</evidence>
<dbReference type="EMBL" id="OZ004260">
    <property type="protein sequence ID" value="CAK7921271.1"/>
    <property type="molecule type" value="Genomic_DNA"/>
</dbReference>
<dbReference type="SMART" id="SM00184">
    <property type="entry name" value="RING"/>
    <property type="match status" value="1"/>
</dbReference>
<dbReference type="SMART" id="SM00734">
    <property type="entry name" value="ZnF_Rad18"/>
    <property type="match status" value="1"/>
</dbReference>
<evidence type="ECO:0000259" key="21">
    <source>
        <dbReference type="PROSITE" id="PS50089"/>
    </source>
</evidence>
<evidence type="ECO:0000259" key="22">
    <source>
        <dbReference type="PROSITE" id="PS50800"/>
    </source>
</evidence>
<gene>
    <name evidence="24" type="primary">RAD18</name>
    <name evidence="24" type="ORF">CAAN4_H12222</name>
</gene>
<dbReference type="PROSITE" id="PS00518">
    <property type="entry name" value="ZF_RING_1"/>
    <property type="match status" value="1"/>
</dbReference>
<evidence type="ECO:0000256" key="18">
    <source>
        <dbReference type="PROSITE-ProRule" id="PRU01256"/>
    </source>
</evidence>
<comment type="subunit">
    <text evidence="19">Interacts with E2 UBC2, forming a complex with ubiquitin ligase activity.</text>
</comment>